<evidence type="ECO:0000256" key="12">
    <source>
        <dbReference type="ARBA" id="ARBA00033197"/>
    </source>
</evidence>
<keyword evidence="10" id="KW-0131">Cell cycle</keyword>
<reference evidence="14" key="2">
    <citation type="submission" date="2025-08" db="UniProtKB">
        <authorList>
            <consortium name="Ensembl"/>
        </authorList>
    </citation>
    <scope>IDENTIFICATION</scope>
</reference>
<evidence type="ECO:0000256" key="1">
    <source>
        <dbReference type="ARBA" id="ARBA00004123"/>
    </source>
</evidence>
<keyword evidence="7" id="KW-0010">Activator</keyword>
<dbReference type="Ensembl" id="ENSECRT00000003440.1">
    <property type="protein sequence ID" value="ENSECRP00000003382.1"/>
    <property type="gene ID" value="ENSECRG00000002321.1"/>
</dbReference>
<evidence type="ECO:0000256" key="2">
    <source>
        <dbReference type="ARBA" id="ARBA00007979"/>
    </source>
</evidence>
<dbReference type="CDD" id="cd22590">
    <property type="entry name" value="McIdas_CC"/>
    <property type="match status" value="1"/>
</dbReference>
<feature type="coiled-coil region" evidence="13">
    <location>
        <begin position="108"/>
        <end position="142"/>
    </location>
</feature>
<keyword evidence="4" id="KW-0970">Cilium biogenesis/degradation</keyword>
<keyword evidence="15" id="KW-1185">Reference proteome</keyword>
<keyword evidence="8" id="KW-0804">Transcription</keyword>
<organism evidence="14 15">
    <name type="scientific">Erpetoichthys calabaricus</name>
    <name type="common">Rope fish</name>
    <name type="synonym">Calamoichthys calabaricus</name>
    <dbReference type="NCBI Taxonomy" id="27687"/>
    <lineage>
        <taxon>Eukaryota</taxon>
        <taxon>Metazoa</taxon>
        <taxon>Chordata</taxon>
        <taxon>Craniata</taxon>
        <taxon>Vertebrata</taxon>
        <taxon>Euteleostomi</taxon>
        <taxon>Actinopterygii</taxon>
        <taxon>Polypteriformes</taxon>
        <taxon>Polypteridae</taxon>
        <taxon>Erpetoichthys</taxon>
    </lineage>
</organism>
<evidence type="ECO:0000313" key="15">
    <source>
        <dbReference type="Proteomes" id="UP000694620"/>
    </source>
</evidence>
<dbReference type="Pfam" id="PF07412">
    <property type="entry name" value="Geminin"/>
    <property type="match status" value="1"/>
</dbReference>
<evidence type="ECO:0000256" key="5">
    <source>
        <dbReference type="ARBA" id="ARBA00023015"/>
    </source>
</evidence>
<dbReference type="GeneTree" id="ENSGT00940000153270"/>
<evidence type="ECO:0000256" key="7">
    <source>
        <dbReference type="ARBA" id="ARBA00023159"/>
    </source>
</evidence>
<protein>
    <recommendedName>
        <fullName evidence="3">Multicilin</fullName>
    </recommendedName>
    <alternativeName>
        <fullName evidence="11">Multiciliate differentiation and DNA synthesis-associated cell cycle protein</fullName>
    </alternativeName>
    <alternativeName>
        <fullName evidence="12">Protein Idas</fullName>
    </alternativeName>
</protein>
<dbReference type="AlphaFoldDB" id="A0A8C4RKM7"/>
<accession>A0A8C4RKM7</accession>
<comment type="similarity">
    <text evidence="2">Belongs to the geminin family.</text>
</comment>
<dbReference type="SUPFAM" id="SSF111469">
    <property type="entry name" value="Geminin coiled-coil domain"/>
    <property type="match status" value="1"/>
</dbReference>
<reference evidence="14" key="1">
    <citation type="submission" date="2021-06" db="EMBL/GenBank/DDBJ databases">
        <authorList>
            <consortium name="Wellcome Sanger Institute Data Sharing"/>
        </authorList>
    </citation>
    <scope>NUCLEOTIDE SEQUENCE [LARGE SCALE GENOMIC DNA]</scope>
</reference>
<keyword evidence="6 13" id="KW-0175">Coiled coil</keyword>
<dbReference type="PANTHER" id="PTHR13372">
    <property type="entry name" value="GEMININ"/>
    <property type="match status" value="1"/>
</dbReference>
<evidence type="ECO:0000256" key="6">
    <source>
        <dbReference type="ARBA" id="ARBA00023054"/>
    </source>
</evidence>
<dbReference type="GO" id="GO:0005634">
    <property type="term" value="C:nucleus"/>
    <property type="evidence" value="ECO:0007669"/>
    <property type="project" value="UniProtKB-SubCell"/>
</dbReference>
<proteinExistence type="inferred from homology"/>
<evidence type="ECO:0000256" key="3">
    <source>
        <dbReference type="ARBA" id="ARBA00018222"/>
    </source>
</evidence>
<dbReference type="GO" id="GO:0030030">
    <property type="term" value="P:cell projection organization"/>
    <property type="evidence" value="ECO:0007669"/>
    <property type="project" value="UniProtKB-KW"/>
</dbReference>
<keyword evidence="5" id="KW-0805">Transcription regulation</keyword>
<dbReference type="GO" id="GO:0045786">
    <property type="term" value="P:negative regulation of cell cycle"/>
    <property type="evidence" value="ECO:0007669"/>
    <property type="project" value="TreeGrafter"/>
</dbReference>
<evidence type="ECO:0000256" key="9">
    <source>
        <dbReference type="ARBA" id="ARBA00023242"/>
    </source>
</evidence>
<reference evidence="14" key="3">
    <citation type="submission" date="2025-09" db="UniProtKB">
        <authorList>
            <consortium name="Ensembl"/>
        </authorList>
    </citation>
    <scope>IDENTIFICATION</scope>
</reference>
<evidence type="ECO:0000256" key="8">
    <source>
        <dbReference type="ARBA" id="ARBA00023163"/>
    </source>
</evidence>
<name>A0A8C4RKM7_ERPCA</name>
<evidence type="ECO:0000256" key="10">
    <source>
        <dbReference type="ARBA" id="ARBA00023306"/>
    </source>
</evidence>
<evidence type="ECO:0000313" key="14">
    <source>
        <dbReference type="Ensembl" id="ENSECRP00000003382.1"/>
    </source>
</evidence>
<dbReference type="GO" id="GO:0008156">
    <property type="term" value="P:negative regulation of DNA replication"/>
    <property type="evidence" value="ECO:0007669"/>
    <property type="project" value="TreeGrafter"/>
</dbReference>
<evidence type="ECO:0000256" key="4">
    <source>
        <dbReference type="ARBA" id="ARBA00022794"/>
    </source>
</evidence>
<gene>
    <name evidence="14" type="primary">MCIDAS</name>
</gene>
<dbReference type="Gene3D" id="1.20.5.1180">
    <property type="entry name" value="Geminin coiled-coil domain"/>
    <property type="match status" value="1"/>
</dbReference>
<dbReference type="InterPro" id="IPR022786">
    <property type="entry name" value="Geminin/Multicilin"/>
</dbReference>
<keyword evidence="9" id="KW-0539">Nucleus</keyword>
<comment type="subcellular location">
    <subcellularLocation>
        <location evidence="1">Nucleus</location>
    </subcellularLocation>
</comment>
<evidence type="ECO:0000256" key="13">
    <source>
        <dbReference type="SAM" id="Coils"/>
    </source>
</evidence>
<sequence length="273" mass="30691">RLPDTTSFHLQEFKDAVESFIPEHPALLQPCFDAVGLQLSSCDVSAFQACIQSPDSAQQELALPTPLHFTPPAQHVHCQPAPPLHPDHYWKDMADQNQKALGDALEVNNQLHATLSQKEEEIVSLQERNVQLKELANQAKHLASVLDIKSGLKRRRLSDHYEQLPDCMEVDEILRDITDKCNVALHGDAKHPRLCLDERNNSGTPSIERIHMYGAFNGLQTSTTLSTSEMEEGMSFRTSIRDHCTIRTLAFPQGNAFTTRTNNGGYKFRWVPS</sequence>
<evidence type="ECO:0000256" key="11">
    <source>
        <dbReference type="ARBA" id="ARBA00031136"/>
    </source>
</evidence>
<dbReference type="Proteomes" id="UP000694620">
    <property type="component" value="Chromosome 5"/>
</dbReference>
<dbReference type="PANTHER" id="PTHR13372:SF3">
    <property type="entry name" value="MULTICILIN"/>
    <property type="match status" value="1"/>
</dbReference>